<organism evidence="12 13">
    <name type="scientific">Bacillus amyloliquefaciens (strain Y2)</name>
    <name type="common">Bacillus amyloliquefaciens subsp. plantarum (strain B9601-Y2)</name>
    <dbReference type="NCBI Taxonomy" id="1155777"/>
    <lineage>
        <taxon>Bacteria</taxon>
        <taxon>Bacillati</taxon>
        <taxon>Bacillota</taxon>
        <taxon>Bacilli</taxon>
        <taxon>Bacillales</taxon>
        <taxon>Bacillaceae</taxon>
        <taxon>Bacillus</taxon>
        <taxon>Bacillus amyloliquefaciens group</taxon>
    </lineage>
</organism>
<dbReference type="FunFam" id="1.10.10.10:FF:000089">
    <property type="entry name" value="Alkaline phosphatase synthesis response regulator"/>
    <property type="match status" value="1"/>
</dbReference>
<dbReference type="Pfam" id="PF00072">
    <property type="entry name" value="Response_reg"/>
    <property type="match status" value="1"/>
</dbReference>
<keyword evidence="5" id="KW-0805">Transcription regulation</keyword>
<dbReference type="AlphaFoldDB" id="I2C8U8"/>
<dbReference type="SMART" id="SM00448">
    <property type="entry name" value="REC"/>
    <property type="match status" value="1"/>
</dbReference>
<dbReference type="PANTHER" id="PTHR48111">
    <property type="entry name" value="REGULATOR OF RPOS"/>
    <property type="match status" value="1"/>
</dbReference>
<evidence type="ECO:0000256" key="8">
    <source>
        <dbReference type="PROSITE-ProRule" id="PRU00169"/>
    </source>
</evidence>
<dbReference type="Gene3D" id="6.10.250.690">
    <property type="match status" value="1"/>
</dbReference>
<proteinExistence type="predicted"/>
<dbReference type="Proteomes" id="UP000002878">
    <property type="component" value="Chromosome"/>
</dbReference>
<reference evidence="12 13" key="1">
    <citation type="journal article" date="2012" name="J. Biotechnol.">
        <title>Genome sequence of the plant growth promoting strain Bacillus amyloliquefaciens subsp. plantarum B9601-Y2 and expression of mersacidin and other secondary metabolites.</title>
        <authorList>
            <person name="He P."/>
            <person name="Hao K."/>
            <person name="Blom J."/>
            <person name="Ruckert C."/>
            <person name="Vater J."/>
            <person name="Mao Z."/>
            <person name="Wu Y."/>
            <person name="Hou M."/>
            <person name="He P."/>
            <person name="He Y."/>
            <person name="Borriss R."/>
        </authorList>
    </citation>
    <scope>NUCLEOTIDE SEQUENCE [LARGE SCALE GENOMIC DNA]</scope>
    <source>
        <strain evidence="12">Y2</strain>
    </source>
</reference>
<feature type="DNA-binding region" description="OmpR/PhoB-type" evidence="9">
    <location>
        <begin position="146"/>
        <end position="245"/>
    </location>
</feature>
<evidence type="ECO:0000256" key="4">
    <source>
        <dbReference type="ARBA" id="ARBA00023012"/>
    </source>
</evidence>
<sequence length="250" mass="28485">MSGKIDSGGRSMNKKILVVDDEQSIVTLLQYNLERSGYDVITASDGEEALEQAENENPDLIVLDVMLPKVDGIDVCKQLRQQKMMVPILMLTAKDEEFDKVLGLELGADDYMTKPFSPREVTARVKAILRRADISSLSQGREEEKDGQILIGELKILPEHYEAYFKSEQLELTPKEFELLLYLGKHKGRVLTRDLLLSAVWNYDFAGDTRIVDVHISHLRDKIESNTKKPIYIKTIRGLGYKLEEPKMNE</sequence>
<dbReference type="PANTHER" id="PTHR48111:SF73">
    <property type="entry name" value="ALKALINE PHOSPHATASE SYNTHESIS TRANSCRIPTIONAL REGULATORY PROTEIN PHOP"/>
    <property type="match status" value="1"/>
</dbReference>
<evidence type="ECO:0000256" key="6">
    <source>
        <dbReference type="ARBA" id="ARBA00023125"/>
    </source>
</evidence>
<gene>
    <name evidence="12" type="primary">phoP</name>
    <name evidence="12" type="ORF">MUS_3187</name>
</gene>
<evidence type="ECO:0000256" key="5">
    <source>
        <dbReference type="ARBA" id="ARBA00023015"/>
    </source>
</evidence>
<protein>
    <submittedName>
        <fullName evidence="12">Alkaline phosphatase synthesis response regulator</fullName>
    </submittedName>
</protein>
<dbReference type="PROSITE" id="PS50110">
    <property type="entry name" value="RESPONSE_REGULATORY"/>
    <property type="match status" value="1"/>
</dbReference>
<dbReference type="GO" id="GO:0000976">
    <property type="term" value="F:transcription cis-regulatory region binding"/>
    <property type="evidence" value="ECO:0007669"/>
    <property type="project" value="TreeGrafter"/>
</dbReference>
<evidence type="ECO:0000313" key="12">
    <source>
        <dbReference type="EMBL" id="AFJ63072.1"/>
    </source>
</evidence>
<keyword evidence="2" id="KW-0963">Cytoplasm</keyword>
<dbReference type="GO" id="GO:0006355">
    <property type="term" value="P:regulation of DNA-templated transcription"/>
    <property type="evidence" value="ECO:0007669"/>
    <property type="project" value="InterPro"/>
</dbReference>
<dbReference type="Gene3D" id="1.10.10.10">
    <property type="entry name" value="Winged helix-like DNA-binding domain superfamily/Winged helix DNA-binding domain"/>
    <property type="match status" value="1"/>
</dbReference>
<keyword evidence="7" id="KW-0804">Transcription</keyword>
<evidence type="ECO:0000259" key="11">
    <source>
        <dbReference type="PROSITE" id="PS51755"/>
    </source>
</evidence>
<dbReference type="SUPFAM" id="SSF46894">
    <property type="entry name" value="C-terminal effector domain of the bipartite response regulators"/>
    <property type="match status" value="1"/>
</dbReference>
<evidence type="ECO:0000256" key="1">
    <source>
        <dbReference type="ARBA" id="ARBA00004496"/>
    </source>
</evidence>
<evidence type="ECO:0000256" key="2">
    <source>
        <dbReference type="ARBA" id="ARBA00022490"/>
    </source>
</evidence>
<dbReference type="SUPFAM" id="SSF52172">
    <property type="entry name" value="CheY-like"/>
    <property type="match status" value="1"/>
</dbReference>
<feature type="domain" description="Response regulatory" evidence="10">
    <location>
        <begin position="15"/>
        <end position="129"/>
    </location>
</feature>
<evidence type="ECO:0000259" key="10">
    <source>
        <dbReference type="PROSITE" id="PS50110"/>
    </source>
</evidence>
<dbReference type="InterPro" id="IPR036388">
    <property type="entry name" value="WH-like_DNA-bd_sf"/>
</dbReference>
<dbReference type="Pfam" id="PF00486">
    <property type="entry name" value="Trans_reg_C"/>
    <property type="match status" value="1"/>
</dbReference>
<feature type="modified residue" description="4-aspartylphosphate" evidence="8">
    <location>
        <position position="64"/>
    </location>
</feature>
<keyword evidence="3 8" id="KW-0597">Phosphoprotein</keyword>
<accession>I2C8U8</accession>
<dbReference type="CDD" id="cd19937">
    <property type="entry name" value="REC_OmpR_BsPhoP-like"/>
    <property type="match status" value="1"/>
</dbReference>
<dbReference type="Gene3D" id="3.40.50.2300">
    <property type="match status" value="1"/>
</dbReference>
<dbReference type="InterPro" id="IPR016032">
    <property type="entry name" value="Sig_transdc_resp-reg_C-effctor"/>
</dbReference>
<feature type="domain" description="OmpR/PhoB-type" evidence="11">
    <location>
        <begin position="146"/>
        <end position="245"/>
    </location>
</feature>
<dbReference type="InterPro" id="IPR001789">
    <property type="entry name" value="Sig_transdc_resp-reg_receiver"/>
</dbReference>
<evidence type="ECO:0000256" key="9">
    <source>
        <dbReference type="PROSITE-ProRule" id="PRU01091"/>
    </source>
</evidence>
<dbReference type="CDD" id="cd00383">
    <property type="entry name" value="trans_reg_C"/>
    <property type="match status" value="1"/>
</dbReference>
<dbReference type="GO" id="GO:0032993">
    <property type="term" value="C:protein-DNA complex"/>
    <property type="evidence" value="ECO:0007669"/>
    <property type="project" value="TreeGrafter"/>
</dbReference>
<evidence type="ECO:0000256" key="3">
    <source>
        <dbReference type="ARBA" id="ARBA00022553"/>
    </source>
</evidence>
<dbReference type="HOGENOM" id="CLU_000445_30_4_9"/>
<keyword evidence="4" id="KW-0902">Two-component regulatory system</keyword>
<dbReference type="InterPro" id="IPR001867">
    <property type="entry name" value="OmpR/PhoB-type_DNA-bd"/>
</dbReference>
<dbReference type="KEGG" id="bqy:MUS_3187"/>
<dbReference type="GO" id="GO:0005829">
    <property type="term" value="C:cytosol"/>
    <property type="evidence" value="ECO:0007669"/>
    <property type="project" value="TreeGrafter"/>
</dbReference>
<keyword evidence="6 9" id="KW-0238">DNA-binding</keyword>
<dbReference type="GO" id="GO:0000156">
    <property type="term" value="F:phosphorelay response regulator activity"/>
    <property type="evidence" value="ECO:0007669"/>
    <property type="project" value="TreeGrafter"/>
</dbReference>
<dbReference type="FunFam" id="3.40.50.2300:FF:000001">
    <property type="entry name" value="DNA-binding response regulator PhoB"/>
    <property type="match status" value="1"/>
</dbReference>
<dbReference type="PROSITE" id="PS51755">
    <property type="entry name" value="OMPR_PHOB"/>
    <property type="match status" value="1"/>
</dbReference>
<dbReference type="PATRIC" id="fig|1126211.3.peg.3033"/>
<dbReference type="SMART" id="SM00862">
    <property type="entry name" value="Trans_reg_C"/>
    <property type="match status" value="1"/>
</dbReference>
<evidence type="ECO:0000256" key="7">
    <source>
        <dbReference type="ARBA" id="ARBA00023163"/>
    </source>
</evidence>
<name>I2C8U8_BACAY</name>
<dbReference type="EMBL" id="CP003332">
    <property type="protein sequence ID" value="AFJ63072.1"/>
    <property type="molecule type" value="Genomic_DNA"/>
</dbReference>
<dbReference type="InterPro" id="IPR011006">
    <property type="entry name" value="CheY-like_superfamily"/>
</dbReference>
<dbReference type="InterPro" id="IPR039420">
    <property type="entry name" value="WalR-like"/>
</dbReference>
<evidence type="ECO:0000313" key="13">
    <source>
        <dbReference type="Proteomes" id="UP000002878"/>
    </source>
</evidence>
<comment type="subcellular location">
    <subcellularLocation>
        <location evidence="1">Cytoplasm</location>
    </subcellularLocation>
</comment>